<dbReference type="EMBL" id="JAXCLA010000001">
    <property type="protein sequence ID" value="MDY0743143.1"/>
    <property type="molecule type" value="Genomic_DNA"/>
</dbReference>
<gene>
    <name evidence="4" type="ORF">SNE35_01430</name>
</gene>
<evidence type="ECO:0000256" key="2">
    <source>
        <dbReference type="SAM" id="SignalP"/>
    </source>
</evidence>
<dbReference type="PROSITE" id="PS50914">
    <property type="entry name" value="BON"/>
    <property type="match status" value="2"/>
</dbReference>
<dbReference type="PANTHER" id="PTHR34606">
    <property type="entry name" value="BON DOMAIN-CONTAINING PROTEIN"/>
    <property type="match status" value="1"/>
</dbReference>
<dbReference type="PANTHER" id="PTHR34606:SF4">
    <property type="entry name" value="OUTER MEMBRANE LIPOPROTEIN DOLP"/>
    <property type="match status" value="1"/>
</dbReference>
<comment type="caution">
    <text evidence="4">The sequence shown here is derived from an EMBL/GenBank/DDBJ whole genome shotgun (WGS) entry which is preliminary data.</text>
</comment>
<protein>
    <submittedName>
        <fullName evidence="4">BON domain-containing protein</fullName>
    </submittedName>
</protein>
<evidence type="ECO:0000256" key="1">
    <source>
        <dbReference type="ARBA" id="ARBA00022729"/>
    </source>
</evidence>
<dbReference type="Pfam" id="PF04972">
    <property type="entry name" value="BON"/>
    <property type="match status" value="2"/>
</dbReference>
<feature type="domain" description="BON" evidence="3">
    <location>
        <begin position="55"/>
        <end position="122"/>
    </location>
</feature>
<evidence type="ECO:0000313" key="4">
    <source>
        <dbReference type="EMBL" id="MDY0743143.1"/>
    </source>
</evidence>
<evidence type="ECO:0000259" key="3">
    <source>
        <dbReference type="PROSITE" id="PS50914"/>
    </source>
</evidence>
<sequence>MTPSICILPRRALLLATLAAAALANTACAPILLGGAMVGGTMVATDRRTSGTQVEDEGIELKAGQRIKEQLGDRVHINVNSYNRVVLLTGEVRAEEDKAAIVRIASGVENVSKVLDETAVTFQSSLSSRSNDVLIQTKIKATLVDAKDLISNAFYVVVERGDVFLMGRVTEREAKRASDLIAGIQGVKRVVRCFEMISEDELANQLPRPAAKQP</sequence>
<dbReference type="Gene3D" id="3.40.1520.20">
    <property type="match status" value="1"/>
</dbReference>
<organism evidence="4 5">
    <name type="scientific">Roseateles agri</name>
    <dbReference type="NCBI Taxonomy" id="3098619"/>
    <lineage>
        <taxon>Bacteria</taxon>
        <taxon>Pseudomonadati</taxon>
        <taxon>Pseudomonadota</taxon>
        <taxon>Betaproteobacteria</taxon>
        <taxon>Burkholderiales</taxon>
        <taxon>Sphaerotilaceae</taxon>
        <taxon>Roseateles</taxon>
    </lineage>
</organism>
<feature type="domain" description="BON" evidence="3">
    <location>
        <begin position="131"/>
        <end position="198"/>
    </location>
</feature>
<accession>A0ABU5DA81</accession>
<reference evidence="4 5" key="1">
    <citation type="submission" date="2023-11" db="EMBL/GenBank/DDBJ databases">
        <title>Paucibacter sp. nov., isolated from fresh soil in Korea.</title>
        <authorList>
            <person name="Le N.T.T."/>
        </authorList>
    </citation>
    <scope>NUCLEOTIDE SEQUENCE [LARGE SCALE GENOMIC DNA]</scope>
    <source>
        <strain evidence="4 5">R3-3</strain>
    </source>
</reference>
<feature type="signal peptide" evidence="2">
    <location>
        <begin position="1"/>
        <end position="29"/>
    </location>
</feature>
<dbReference type="SMART" id="SM00749">
    <property type="entry name" value="BON"/>
    <property type="match status" value="2"/>
</dbReference>
<proteinExistence type="predicted"/>
<dbReference type="RefSeq" id="WP_320420987.1">
    <property type="nucleotide sequence ID" value="NZ_JAXCLA010000001.1"/>
</dbReference>
<keyword evidence="5" id="KW-1185">Reference proteome</keyword>
<dbReference type="InterPro" id="IPR051686">
    <property type="entry name" value="Lipoprotein_DolP"/>
</dbReference>
<feature type="chain" id="PRO_5046826298" evidence="2">
    <location>
        <begin position="30"/>
        <end position="214"/>
    </location>
</feature>
<name>A0ABU5DA81_9BURK</name>
<dbReference type="InterPro" id="IPR014004">
    <property type="entry name" value="Transpt-assoc_nodulatn_dom_bac"/>
</dbReference>
<dbReference type="InterPro" id="IPR007055">
    <property type="entry name" value="BON_dom"/>
</dbReference>
<evidence type="ECO:0000313" key="5">
    <source>
        <dbReference type="Proteomes" id="UP001285263"/>
    </source>
</evidence>
<keyword evidence="1 2" id="KW-0732">Signal</keyword>
<dbReference type="Proteomes" id="UP001285263">
    <property type="component" value="Unassembled WGS sequence"/>
</dbReference>